<keyword evidence="9 12" id="KW-0804">Transcription</keyword>
<dbReference type="GO" id="GO:0006351">
    <property type="term" value="P:DNA-templated transcription"/>
    <property type="evidence" value="ECO:0007669"/>
    <property type="project" value="InterPro"/>
</dbReference>
<dbReference type="InterPro" id="IPR042102">
    <property type="entry name" value="RNA_pol_Rpb1_3_sf"/>
</dbReference>
<evidence type="ECO:0000256" key="13">
    <source>
        <dbReference type="SAM" id="MobiDB-lite"/>
    </source>
</evidence>
<dbReference type="Gene3D" id="1.10.150.390">
    <property type="match status" value="1"/>
</dbReference>
<evidence type="ECO:0000256" key="12">
    <source>
        <dbReference type="RuleBase" id="RU004279"/>
    </source>
</evidence>
<protein>
    <recommendedName>
        <fullName evidence="12">DNA-directed RNA polymerase subunit</fullName>
        <ecNumber evidence="12">2.7.7.6</ecNumber>
    </recommendedName>
</protein>
<dbReference type="InterPro" id="IPR007080">
    <property type="entry name" value="RNA_pol_Rpb1_1"/>
</dbReference>
<dbReference type="InterPro" id="IPR045867">
    <property type="entry name" value="DNA-dir_RpoC_beta_prime"/>
</dbReference>
<evidence type="ECO:0000256" key="9">
    <source>
        <dbReference type="ARBA" id="ARBA00023163"/>
    </source>
</evidence>
<dbReference type="Pfam" id="PF04997">
    <property type="entry name" value="RNA_pol_Rpb1_1"/>
    <property type="match status" value="1"/>
</dbReference>
<dbReference type="Gene3D" id="1.10.357.120">
    <property type="match status" value="1"/>
</dbReference>
<dbReference type="InterPro" id="IPR000722">
    <property type="entry name" value="RNA_pol_asu"/>
</dbReference>
<comment type="similarity">
    <text evidence="2 12">Belongs to the RNA polymerase beta' chain family.</text>
</comment>
<dbReference type="InterPro" id="IPR007083">
    <property type="entry name" value="RNA_pol_Rpb1_4"/>
</dbReference>
<evidence type="ECO:0000256" key="1">
    <source>
        <dbReference type="ARBA" id="ARBA00004123"/>
    </source>
</evidence>
<dbReference type="InterPro" id="IPR047107">
    <property type="entry name" value="DNA-dir_RNA_pol1_lsu_C"/>
</dbReference>
<dbReference type="SMART" id="SM00663">
    <property type="entry name" value="RPOLA_N"/>
    <property type="match status" value="1"/>
</dbReference>
<dbReference type="Pfam" id="PF05000">
    <property type="entry name" value="RNA_pol_Rpb1_4"/>
    <property type="match status" value="1"/>
</dbReference>
<dbReference type="PANTHER" id="PTHR19376:SF11">
    <property type="entry name" value="DNA-DIRECTED RNA POLYMERASE I SUBUNIT RPA1"/>
    <property type="match status" value="1"/>
</dbReference>
<evidence type="ECO:0000256" key="11">
    <source>
        <dbReference type="ARBA" id="ARBA00048552"/>
    </source>
</evidence>
<dbReference type="InterPro" id="IPR015699">
    <property type="entry name" value="DNA-dir_RNA_pol1_lsu_N"/>
</dbReference>
<dbReference type="FunFam" id="3.30.1490.180:FF:000003">
    <property type="entry name" value="DNA-directed RNA polymerase subunit"/>
    <property type="match status" value="1"/>
</dbReference>
<dbReference type="EC" id="2.7.7.6" evidence="12"/>
<dbReference type="SUPFAM" id="SSF64484">
    <property type="entry name" value="beta and beta-prime subunits of DNA dependent RNA-polymerase"/>
    <property type="match status" value="1"/>
</dbReference>
<dbReference type="Pfam" id="PF04983">
    <property type="entry name" value="RNA_pol_Rpb1_3"/>
    <property type="match status" value="1"/>
</dbReference>
<dbReference type="FunFam" id="2.40.40.20:FF:000019">
    <property type="entry name" value="DNA-directed RNA polymerase II subunit RPB1"/>
    <property type="match status" value="1"/>
</dbReference>
<evidence type="ECO:0000256" key="6">
    <source>
        <dbReference type="ARBA" id="ARBA00022723"/>
    </source>
</evidence>
<dbReference type="Gene3D" id="3.30.1490.180">
    <property type="entry name" value="RNA polymerase ii"/>
    <property type="match status" value="1"/>
</dbReference>
<evidence type="ECO:0000259" key="14">
    <source>
        <dbReference type="SMART" id="SM00663"/>
    </source>
</evidence>
<keyword evidence="5 12" id="KW-0548">Nucleotidyltransferase</keyword>
<keyword evidence="8" id="KW-0460">Magnesium</keyword>
<dbReference type="InterPro" id="IPR007081">
    <property type="entry name" value="RNA_pol_Rpb1_5"/>
</dbReference>
<dbReference type="FunFam" id="4.10.860.120:FF:000006">
    <property type="entry name" value="DNA-directed RNA polymerase subunit"/>
    <property type="match status" value="1"/>
</dbReference>
<comment type="catalytic activity">
    <reaction evidence="11 12">
        <text>RNA(n) + a ribonucleoside 5'-triphosphate = RNA(n+1) + diphosphate</text>
        <dbReference type="Rhea" id="RHEA:21248"/>
        <dbReference type="Rhea" id="RHEA-COMP:14527"/>
        <dbReference type="Rhea" id="RHEA-COMP:17342"/>
        <dbReference type="ChEBI" id="CHEBI:33019"/>
        <dbReference type="ChEBI" id="CHEBI:61557"/>
        <dbReference type="ChEBI" id="CHEBI:140395"/>
        <dbReference type="EC" id="2.7.7.6"/>
    </reaction>
</comment>
<dbReference type="GO" id="GO:0003677">
    <property type="term" value="F:DNA binding"/>
    <property type="evidence" value="ECO:0007669"/>
    <property type="project" value="InterPro"/>
</dbReference>
<feature type="region of interest" description="Disordered" evidence="13">
    <location>
        <begin position="1381"/>
        <end position="1459"/>
    </location>
</feature>
<dbReference type="FunFam" id="1.10.274.100:FF:000006">
    <property type="entry name" value="DNA-directed RNA polymerase subunit"/>
    <property type="match status" value="1"/>
</dbReference>
<evidence type="ECO:0000256" key="10">
    <source>
        <dbReference type="ARBA" id="ARBA00023242"/>
    </source>
</evidence>
<dbReference type="CDD" id="cd02735">
    <property type="entry name" value="RNAP_I_Rpa1_C"/>
    <property type="match status" value="1"/>
</dbReference>
<dbReference type="GO" id="GO:0046872">
    <property type="term" value="F:metal ion binding"/>
    <property type="evidence" value="ECO:0007669"/>
    <property type="project" value="UniProtKB-KW"/>
</dbReference>
<keyword evidence="7" id="KW-0862">Zinc</keyword>
<evidence type="ECO:0000256" key="5">
    <source>
        <dbReference type="ARBA" id="ARBA00022695"/>
    </source>
</evidence>
<evidence type="ECO:0000256" key="3">
    <source>
        <dbReference type="ARBA" id="ARBA00022478"/>
    </source>
</evidence>
<dbReference type="Gene3D" id="2.40.40.20">
    <property type="match status" value="1"/>
</dbReference>
<keyword evidence="3 12" id="KW-0240">DNA-directed RNA polymerase</keyword>
<evidence type="ECO:0000256" key="4">
    <source>
        <dbReference type="ARBA" id="ARBA00022679"/>
    </source>
</evidence>
<feature type="domain" description="RNA polymerase N-terminal" evidence="14">
    <location>
        <begin position="372"/>
        <end position="700"/>
    </location>
</feature>
<dbReference type="Pfam" id="PF00623">
    <property type="entry name" value="RNA_pol_Rpb1_2"/>
    <property type="match status" value="1"/>
</dbReference>
<dbReference type="Proteomes" id="UP000799640">
    <property type="component" value="Unassembled WGS sequence"/>
</dbReference>
<comment type="subcellular location">
    <subcellularLocation>
        <location evidence="1">Nucleus</location>
    </subcellularLocation>
</comment>
<sequence length="1709" mass="189535">MNTASPVSDAIAGVEFAFLLSDEIKALSVKRLTNPTTFDTLLHPTPGGLYDPTLGAFLDNRCATCQLGEFGGCPGHCGHIELPTRVYHPSFMDQALRLLRGKCVFCHRFKMSRTDVHLYACKLRLVHHGLLEEASAVEDIVAKDPKKGTELGEDEQEGEWLSADEGDEVNSTIQQQKQFTENAIRRAPKRSPENNEALLEARREIIKEFLANLTKGQTCRNCQGISPSYRKDRYVKIFRRTVSAKQDSHNYQRDLVMKNPLVILSERRKAQQKEKPPRNSGVVDEAVADLDISSAEEMEIDEPTRDVEMSGTRDVIEIEGAVAQKSTEYKQEYVSANEVHAALVLLFEHEPEILPLVYSPRSKPNKGSSMADMFFIDALLVPPSKYRPEAKTGNAQIAESPQNNLYRQILTICETIGLINQEMRGVAGTEERRRLRGWDDLQLSFIQLQDAVNSLIDRDRNPIQGAAGKRNEDGIKQILEKKEGLFRKNMMGKRVNFAARSVISPDPNIETNEIGVPPVFAKKLTYPEPVTSHNFYELKEAVINGPDVWPGAVAIENENGQIVALGRKTLEERASLANQLLAVSSTKMNGSKNKKVHRHLNNGDIVIMNRQPTLHKPSMMAHRARVLPGEKTIRMHYANCNTYNADFDGDEMNMHFPQNEIARAEAMTIADTDNQYLSGTAGKPLRGLIQDHISVCVQLTNKDIFFTRAEYQQIVYSAMRPESNHTTSGTLLTVPPAIIKPQPLWTGKQLITTVMKNITPRTHVGLTLKGKSQTPAQLWGDKSEEGQVIFQDGELLCGIIDKSQIGPAGGGFVNAVYEAYGHTIAGKLLSIMGRLLTKMLHIRAFSCGVEDLILTEESEKARLERLLQAETVGFEVAASYVSLDSEKIRSDDPELRRRLEEVMRDDDKQKGLDELSKKRGSALSSDVTKVCLPVGLVKPFPKNQMQTMTCSGAKGSQVNANLISCNLGQQVLEGRRVPTMVSGKTLPSFRPFDPSLRAGGYVRDRFLTGVRPQEYFFHAMGGREGLIDTAVKTSRSGYLQRCLIKGMEGLKVEYDSSVRDSDGTVVQFLYGEDGLEIPKAKYLTDFTFLAENFGSFHQSLKVQDQYPRIQCPEAVEHNKKAIKAYRKTGDLGVMDPVQAQYTPNRYAGSISEKFYAKMKKYLDTNPDKTIADKKKGIKGVTKKKNFEALLEVKYLKSIVESGEAVGVVAGQSVGEPSTQMTLNTFHLAGHSAKNVTLGIPRLREITMTASANISTPMMTIYPHSHNSIEQAEQFAKAISRLSLAEVVDRVTVNETLCRGKLYNQAKVYDVRLEFFPAKEYCEEYAISPNDVLEAVGRKMLPKLQAMIRAELKKKGDTKLLKKTDAMPEVGESSGRIEEAAAESLPAGGDSDDEGGDGDATSAKQRANRSEGAGYEAPDEEDERIIAQGRREASPDVEMDDDGPMGNTDPDNEQTDEEGNKARAQHIAKQTLREIESRIMSLKGNSELASFSFDSKGGWCNFTLEYSASSAKLLMLNMVVKACHDAVIQAVENIKSCFLDKDNTYTDPEGNGRTEPAIITEGVNMVAIREFQDMIDPNRVFTNDIVAMLRLYGVEACRATIVREVDAVFKGHSISVDNRHLNLIADVMTRGGGFKAFNRMGMKSSVSPFMKMSFETTVGFLRDAVLEDEQESLKNPSARIVVGKLGGMGTGAFDVLMPVDPVHGGEFFED</sequence>
<evidence type="ECO:0000256" key="2">
    <source>
        <dbReference type="ARBA" id="ARBA00006460"/>
    </source>
</evidence>
<name>A0A6G1I2H9_9PEZI</name>
<dbReference type="EMBL" id="ML996691">
    <property type="protein sequence ID" value="KAF2402394.1"/>
    <property type="molecule type" value="Genomic_DNA"/>
</dbReference>
<keyword evidence="4 12" id="KW-0808">Transferase</keyword>
<proteinExistence type="inferred from homology"/>
<evidence type="ECO:0000313" key="15">
    <source>
        <dbReference type="EMBL" id="KAF2402394.1"/>
    </source>
</evidence>
<dbReference type="Gene3D" id="1.10.132.30">
    <property type="match status" value="1"/>
</dbReference>
<dbReference type="InterPro" id="IPR038120">
    <property type="entry name" value="Rpb1_funnel_sf"/>
</dbReference>
<dbReference type="Gene3D" id="3.30.70.2850">
    <property type="match status" value="1"/>
</dbReference>
<reference evidence="15" key="1">
    <citation type="journal article" date="2020" name="Stud. Mycol.">
        <title>101 Dothideomycetes genomes: a test case for predicting lifestyles and emergence of pathogens.</title>
        <authorList>
            <person name="Haridas S."/>
            <person name="Albert R."/>
            <person name="Binder M."/>
            <person name="Bloem J."/>
            <person name="Labutti K."/>
            <person name="Salamov A."/>
            <person name="Andreopoulos B."/>
            <person name="Baker S."/>
            <person name="Barry K."/>
            <person name="Bills G."/>
            <person name="Bluhm B."/>
            <person name="Cannon C."/>
            <person name="Castanera R."/>
            <person name="Culley D."/>
            <person name="Daum C."/>
            <person name="Ezra D."/>
            <person name="Gonzalez J."/>
            <person name="Henrissat B."/>
            <person name="Kuo A."/>
            <person name="Liang C."/>
            <person name="Lipzen A."/>
            <person name="Lutzoni F."/>
            <person name="Magnuson J."/>
            <person name="Mondo S."/>
            <person name="Nolan M."/>
            <person name="Ohm R."/>
            <person name="Pangilinan J."/>
            <person name="Park H.-J."/>
            <person name="Ramirez L."/>
            <person name="Alfaro M."/>
            <person name="Sun H."/>
            <person name="Tritt A."/>
            <person name="Yoshinaga Y."/>
            <person name="Zwiers L.-H."/>
            <person name="Turgeon B."/>
            <person name="Goodwin S."/>
            <person name="Spatafora J."/>
            <person name="Crous P."/>
            <person name="Grigoriev I."/>
        </authorList>
    </citation>
    <scope>NUCLEOTIDE SEQUENCE</scope>
    <source>
        <strain evidence="15">CBS 262.69</strain>
    </source>
</reference>
<evidence type="ECO:0000313" key="16">
    <source>
        <dbReference type="Proteomes" id="UP000799640"/>
    </source>
</evidence>
<dbReference type="CDD" id="cd01435">
    <property type="entry name" value="RNAP_I_RPA1_N"/>
    <property type="match status" value="1"/>
</dbReference>
<dbReference type="Gene3D" id="4.10.860.120">
    <property type="entry name" value="RNA polymerase II, clamp domain"/>
    <property type="match status" value="1"/>
</dbReference>
<dbReference type="InterPro" id="IPR006592">
    <property type="entry name" value="RNA_pol_N"/>
</dbReference>
<keyword evidence="6" id="KW-0479">Metal-binding</keyword>
<dbReference type="InterPro" id="IPR007066">
    <property type="entry name" value="RNA_pol_Rpb1_3"/>
</dbReference>
<evidence type="ECO:0000256" key="7">
    <source>
        <dbReference type="ARBA" id="ARBA00022833"/>
    </source>
</evidence>
<dbReference type="PANTHER" id="PTHR19376">
    <property type="entry name" value="DNA-DIRECTED RNA POLYMERASE"/>
    <property type="match status" value="1"/>
</dbReference>
<comment type="function">
    <text evidence="12">DNA-dependent RNA polymerase catalyzes the transcription of DNA into RNA using the four ribonucleoside triphosphates as substrates.</text>
</comment>
<dbReference type="Gene3D" id="1.10.274.100">
    <property type="entry name" value="RNA polymerase Rpb1, domain 3"/>
    <property type="match status" value="1"/>
</dbReference>
<gene>
    <name evidence="15" type="ORF">EJ06DRAFT_507213</name>
</gene>
<dbReference type="GO" id="GO:0005736">
    <property type="term" value="C:RNA polymerase I complex"/>
    <property type="evidence" value="ECO:0007669"/>
    <property type="project" value="TreeGrafter"/>
</dbReference>
<dbReference type="GO" id="GO:0003899">
    <property type="term" value="F:DNA-directed RNA polymerase activity"/>
    <property type="evidence" value="ECO:0007669"/>
    <property type="project" value="UniProtKB-EC"/>
</dbReference>
<keyword evidence="10" id="KW-0539">Nucleus</keyword>
<dbReference type="OrthoDB" id="270392at2759"/>
<dbReference type="InterPro" id="IPR044893">
    <property type="entry name" value="RNA_pol_Rpb1_clamp_domain"/>
</dbReference>
<organism evidence="15 16">
    <name type="scientific">Trichodelitschia bisporula</name>
    <dbReference type="NCBI Taxonomy" id="703511"/>
    <lineage>
        <taxon>Eukaryota</taxon>
        <taxon>Fungi</taxon>
        <taxon>Dikarya</taxon>
        <taxon>Ascomycota</taxon>
        <taxon>Pezizomycotina</taxon>
        <taxon>Dothideomycetes</taxon>
        <taxon>Dothideomycetes incertae sedis</taxon>
        <taxon>Phaeotrichales</taxon>
        <taxon>Phaeotrichaceae</taxon>
        <taxon>Trichodelitschia</taxon>
    </lineage>
</organism>
<keyword evidence="16" id="KW-1185">Reference proteome</keyword>
<dbReference type="Pfam" id="PF04998">
    <property type="entry name" value="RNA_pol_Rpb1_5"/>
    <property type="match status" value="1"/>
</dbReference>
<evidence type="ECO:0000256" key="8">
    <source>
        <dbReference type="ARBA" id="ARBA00022842"/>
    </source>
</evidence>
<accession>A0A6G1I2H9</accession>